<organism evidence="2 3">
    <name type="scientific">Ditylenchus destructor</name>
    <dbReference type="NCBI Taxonomy" id="166010"/>
    <lineage>
        <taxon>Eukaryota</taxon>
        <taxon>Metazoa</taxon>
        <taxon>Ecdysozoa</taxon>
        <taxon>Nematoda</taxon>
        <taxon>Chromadorea</taxon>
        <taxon>Rhabditida</taxon>
        <taxon>Tylenchina</taxon>
        <taxon>Tylenchomorpha</taxon>
        <taxon>Sphaerularioidea</taxon>
        <taxon>Anguinidae</taxon>
        <taxon>Anguininae</taxon>
        <taxon>Ditylenchus</taxon>
    </lineage>
</organism>
<feature type="chain" id="PRO_5042246806" description="C-type lectin domain-containing protein" evidence="1">
    <location>
        <begin position="22"/>
        <end position="358"/>
    </location>
</feature>
<evidence type="ECO:0000313" key="2">
    <source>
        <dbReference type="EMBL" id="KAI1698885.1"/>
    </source>
</evidence>
<dbReference type="InterPro" id="IPR016187">
    <property type="entry name" value="CTDL_fold"/>
</dbReference>
<dbReference type="Proteomes" id="UP001201812">
    <property type="component" value="Unassembled WGS sequence"/>
</dbReference>
<name>A0AAD4MQZ5_9BILA</name>
<evidence type="ECO:0000313" key="3">
    <source>
        <dbReference type="Proteomes" id="UP001201812"/>
    </source>
</evidence>
<dbReference type="SUPFAM" id="SSF56436">
    <property type="entry name" value="C-type lectin-like"/>
    <property type="match status" value="1"/>
</dbReference>
<dbReference type="AlphaFoldDB" id="A0AAD4MQZ5"/>
<keyword evidence="1" id="KW-0732">Signal</keyword>
<evidence type="ECO:0000256" key="1">
    <source>
        <dbReference type="SAM" id="SignalP"/>
    </source>
</evidence>
<keyword evidence="3" id="KW-1185">Reference proteome</keyword>
<dbReference type="EMBL" id="JAKKPZ010000200">
    <property type="protein sequence ID" value="KAI1698885.1"/>
    <property type="molecule type" value="Genomic_DNA"/>
</dbReference>
<sequence>MDLRICLGILLLCCNAIFVSSECPKYEEWQNKTISPGGPLVCALLYGDSQCVGFPLTFGINSSSPNLGSDSSPFINFYANNITALVRPGCKMYLWEGTNFTGHDPDLLKCEVHDQWKLRKFCDFRESDVGGSCSFTLEHSYIEEKSENETSVVTNVTITETMSDIFAEKMIESFGEQRMFYFLDANRSDTSTHTIIVDPRSAISVKQRSYVCGKYHLFTPEIARQLSEISSRDKWIYNPRYNTYYWFSSETQTYADAVIKCQQLGGYLTHIFETERYTLRKWLARFMIPSSKWWVSIETNISEGWDEDTGEWHRRPSIKCWVLEFISKNDGFGLEEYVSPNCNSVLNLNYICAKNLDI</sequence>
<comment type="caution">
    <text evidence="2">The sequence shown here is derived from an EMBL/GenBank/DDBJ whole genome shotgun (WGS) entry which is preliminary data.</text>
</comment>
<dbReference type="InterPro" id="IPR016186">
    <property type="entry name" value="C-type_lectin-like/link_sf"/>
</dbReference>
<evidence type="ECO:0008006" key="4">
    <source>
        <dbReference type="Google" id="ProtNLM"/>
    </source>
</evidence>
<dbReference type="Gene3D" id="3.10.100.10">
    <property type="entry name" value="Mannose-Binding Protein A, subunit A"/>
    <property type="match status" value="1"/>
</dbReference>
<feature type="signal peptide" evidence="1">
    <location>
        <begin position="1"/>
        <end position="21"/>
    </location>
</feature>
<proteinExistence type="predicted"/>
<dbReference type="CDD" id="cd00037">
    <property type="entry name" value="CLECT"/>
    <property type="match status" value="1"/>
</dbReference>
<accession>A0AAD4MQZ5</accession>
<gene>
    <name evidence="2" type="ORF">DdX_17643</name>
</gene>
<protein>
    <recommendedName>
        <fullName evidence="4">C-type lectin domain-containing protein</fullName>
    </recommendedName>
</protein>
<reference evidence="2" key="1">
    <citation type="submission" date="2022-01" db="EMBL/GenBank/DDBJ databases">
        <title>Genome Sequence Resource for Two Populations of Ditylenchus destructor, the Migratory Endoparasitic Phytonematode.</title>
        <authorList>
            <person name="Zhang H."/>
            <person name="Lin R."/>
            <person name="Xie B."/>
        </authorList>
    </citation>
    <scope>NUCLEOTIDE SEQUENCE</scope>
    <source>
        <strain evidence="2">BazhouSP</strain>
    </source>
</reference>